<dbReference type="HOGENOM" id="CLU_257097_0_0_10"/>
<accession>H8XRY4</accession>
<dbReference type="NCBIfam" id="NF033708">
    <property type="entry name" value="T9SS_Cterm_ChiA"/>
    <property type="match status" value="1"/>
</dbReference>
<dbReference type="eggNOG" id="COG4935">
    <property type="taxonomic scope" value="Bacteria"/>
</dbReference>
<keyword evidence="2" id="KW-0482">Metalloprotease</keyword>
<dbReference type="KEGG" id="fin:KQS_13355"/>
<dbReference type="GO" id="GO:0008237">
    <property type="term" value="F:metallopeptidase activity"/>
    <property type="evidence" value="ECO:0007669"/>
    <property type="project" value="UniProtKB-KW"/>
</dbReference>
<sequence>MKKTLHFLLVFLCAVSFAQKKDAWTEVDKLTVNPSDKIRKSVLPADYKLYQFDYHTFAGKLVDVPNRDYITGQSNVIVTLPMPNGKMEDFRIVEASVFDEELQSQFPEIRSFAGQGVQDPSKNLRFSISPYNGLSAMIRVGSEKTTYIIDPFSIDYKTVIVYDRSKTTKSVGEFICTTEDAVREFGIQTHRGGNVVYNNADDANLRRFRMAQSCTAEYANYFGATSAAQVNLVLAAFNATYTRVNGVFEMDFNATFVIIAQSTNVIYYNPATDPYSAAANMANWNTELQNNLSANLTGPATSLAANNAAYDIGHLFGATGGGGNAGCIGCVCDNDTASTTDKMKGSGITSPADGIPMGDNFDIDYVAHEIGHQMGGNHTWTFGGNEGTIAQVEPGSGSTIMGYAGITGATDLQAHSDALFHAVSIQQITNNIKAKSCPVIVPISNAVPTANAGADLTLPIGTPFRLDGIGTDANTGDALTYIWEQMDDNNAATTYPSPTATSGVAFRSWVATTSPTRIFPRIEDLLSSGVNGTMWEKIPTVNRTMNFRFTVRDNKPGGGANESDDMVVTFTNTRGPLAVTSQNTTGINYQQGSTQTVTWTVNNTNLMTGAANVNIKLSTDGGYTYPITLLANTPNDGSQAVTIPNVFAPYCRIMVEAAANNFFAINTQTFSIGYSVTEICNNYTANPAGAIPQGSYAGWAINVPANVTVTDVNVTTGITHGRRNQIYAFVRKAGTPNIDVNLFQTGSCLNNVADLNGTFDDESANANGCGTTNNFGNMQPLQSLTAFDGTTASGNWILAVADATNDTRTGTVDSFTFNICYKQVIETPIPCGQISTTWNGSTWSNGAPLRNVAVTFAGNYTSTGDLEACSITVNSGVNVTIGSGHTFVVGGSVTVNGTGTLTVNNNGALRQLDGAAVNTGNIIVKRDSAPMVRLDYTAWSSPVSGQQLQAFSPNTLPTRFYQYLYTGTTTPTAYQSVSPTTNFVVGKGYMIRAADNWPTTLTTFNGQFTGVPNNGNVSQPVGVGYNLLGNPYASPIDARAFLSANPSVGTLYFWTHTVAASGGVYPVNNYASYTTLGGTASAAGGAVPNGFIQTGQGFFVNATAAGNLNFTNTQRVNASSSTQFFRTSNAAVTQEVNNEVHRIWLNLNDASNNYNQILVGYTNGATNGYDHSIDGEVLDKSTTMLYNVINDTEYVIQGKGLPFADTDEVALGLKATAAGTYTISLGNVDGLFASQDVFVKDNVTNIIHDIKQAPYVFTTEAGTFNTRFKLVYKNTVMSNEDFVPADHIVVFVQNDVVKVDSTQEIASVQVFDVLGRNIYTNDKVNEKTLSIASIANRNQALIVKVTLTNGQTIVKKVIK</sequence>
<reference evidence="2 3" key="1">
    <citation type="journal article" date="2012" name="J. Bacteriol.">
        <title>Complete Genome Sequence of Flavobacterium indicum GPSTA100-9T, Isolated from Warm Spring Water.</title>
        <authorList>
            <person name="Barbier P."/>
            <person name="Houel A."/>
            <person name="Loux V."/>
            <person name="Poulain J."/>
            <person name="Bernardet J.F."/>
            <person name="Touchon M."/>
            <person name="Duchaud E."/>
        </authorList>
    </citation>
    <scope>NUCLEOTIDE SEQUENCE [LARGE SCALE GENOMIC DNA]</scope>
    <source>
        <strain evidence="3">DSM 17447 / CIP 109464 / GPTSA100-9</strain>
    </source>
</reference>
<dbReference type="GO" id="GO:0006508">
    <property type="term" value="P:proteolysis"/>
    <property type="evidence" value="ECO:0007669"/>
    <property type="project" value="UniProtKB-KW"/>
</dbReference>
<name>H8XRY4_FLAIG</name>
<dbReference type="eggNOG" id="COG1345">
    <property type="taxonomic scope" value="Bacteria"/>
</dbReference>
<reference evidence="3" key="2">
    <citation type="submission" date="2012-03" db="EMBL/GenBank/DDBJ databases">
        <title>Complete genome sequence of Flavobacterium indicum GPTSA100-9T, isolated from warm spring water.</title>
        <authorList>
            <person name="Barbier P."/>
            <person name="Houel A."/>
            <person name="Loux V."/>
            <person name="Poulain J."/>
            <person name="Bernardet J.-F."/>
            <person name="Touchon M."/>
            <person name="Duchaud E."/>
        </authorList>
    </citation>
    <scope>NUCLEOTIDE SEQUENCE [LARGE SCALE GENOMIC DNA]</scope>
    <source>
        <strain evidence="3">DSM 17447 / CIP 109464 / GPTSA100-9</strain>
    </source>
</reference>
<feature type="chain" id="PRO_5003617741" evidence="1">
    <location>
        <begin position="19"/>
        <end position="1359"/>
    </location>
</feature>
<dbReference type="PATRIC" id="fig|1094466.5.peg.2615"/>
<dbReference type="Gene3D" id="2.60.120.260">
    <property type="entry name" value="Galactose-binding domain-like"/>
    <property type="match status" value="1"/>
</dbReference>
<dbReference type="EMBL" id="HE774682">
    <property type="protein sequence ID" value="CCG54568.1"/>
    <property type="molecule type" value="Genomic_DNA"/>
</dbReference>
<keyword evidence="1" id="KW-0732">Signal</keyword>
<organism evidence="2 3">
    <name type="scientific">Flavobacterium indicum (strain DSM 17447 / CIP 109464 / GPTSA100-9)</name>
    <dbReference type="NCBI Taxonomy" id="1094466"/>
    <lineage>
        <taxon>Bacteria</taxon>
        <taxon>Pseudomonadati</taxon>
        <taxon>Bacteroidota</taxon>
        <taxon>Flavobacteriia</taxon>
        <taxon>Flavobacteriales</taxon>
        <taxon>Flavobacteriaceae</taxon>
        <taxon>Flavobacterium</taxon>
    </lineage>
</organism>
<proteinExistence type="predicted"/>
<protein>
    <submittedName>
        <fullName evidence="2">Probable bifunctional protein: M12B family metalloprotease and putative adhesin</fullName>
    </submittedName>
</protein>
<dbReference type="RefSeq" id="WP_014389686.1">
    <property type="nucleotide sequence ID" value="NC_017025.1"/>
</dbReference>
<dbReference type="STRING" id="1094466.KQS_13355"/>
<evidence type="ECO:0000256" key="1">
    <source>
        <dbReference type="SAM" id="SignalP"/>
    </source>
</evidence>
<dbReference type="SUPFAM" id="SSF55486">
    <property type="entry name" value="Metalloproteases ('zincins'), catalytic domain"/>
    <property type="match status" value="1"/>
</dbReference>
<dbReference type="InterPro" id="IPR013783">
    <property type="entry name" value="Ig-like_fold"/>
</dbReference>
<dbReference type="Gene3D" id="3.40.390.10">
    <property type="entry name" value="Collagenase (Catalytic Domain)"/>
    <property type="match status" value="1"/>
</dbReference>
<keyword evidence="3" id="KW-1185">Reference proteome</keyword>
<dbReference type="OrthoDB" id="9792152at2"/>
<dbReference type="InterPro" id="IPR024079">
    <property type="entry name" value="MetalloPept_cat_dom_sf"/>
</dbReference>
<dbReference type="Proteomes" id="UP000007599">
    <property type="component" value="Chromosome I"/>
</dbReference>
<keyword evidence="2" id="KW-0645">Protease</keyword>
<gene>
    <name evidence="2" type="ordered locus">KQS_13355</name>
</gene>
<evidence type="ECO:0000313" key="2">
    <source>
        <dbReference type="EMBL" id="CCG54568.1"/>
    </source>
</evidence>
<dbReference type="Pfam" id="PF13583">
    <property type="entry name" value="Reprolysin_4"/>
    <property type="match status" value="1"/>
</dbReference>
<keyword evidence="2" id="KW-0378">Hydrolase</keyword>
<feature type="signal peptide" evidence="1">
    <location>
        <begin position="1"/>
        <end position="18"/>
    </location>
</feature>
<dbReference type="Gene3D" id="2.60.40.10">
    <property type="entry name" value="Immunoglobulins"/>
    <property type="match status" value="1"/>
</dbReference>
<evidence type="ECO:0000313" key="3">
    <source>
        <dbReference type="Proteomes" id="UP000007599"/>
    </source>
</evidence>